<organism evidence="3 4">
    <name type="scientific">Basidiobolus ranarum</name>
    <dbReference type="NCBI Taxonomy" id="34480"/>
    <lineage>
        <taxon>Eukaryota</taxon>
        <taxon>Fungi</taxon>
        <taxon>Fungi incertae sedis</taxon>
        <taxon>Zoopagomycota</taxon>
        <taxon>Entomophthoromycotina</taxon>
        <taxon>Basidiobolomycetes</taxon>
        <taxon>Basidiobolales</taxon>
        <taxon>Basidiobolaceae</taxon>
        <taxon>Basidiobolus</taxon>
    </lineage>
</organism>
<dbReference type="InterPro" id="IPR003595">
    <property type="entry name" value="Tyr_Pase_cat"/>
</dbReference>
<dbReference type="SUPFAM" id="SSF52799">
    <property type="entry name" value="(Phosphotyrosine protein) phosphatases II"/>
    <property type="match status" value="1"/>
</dbReference>
<feature type="domain" description="Tyrosine-protein phosphatase" evidence="1">
    <location>
        <begin position="23"/>
        <end position="176"/>
    </location>
</feature>
<dbReference type="PROSITE" id="PS50054">
    <property type="entry name" value="TYR_PHOSPHATASE_DUAL"/>
    <property type="match status" value="1"/>
</dbReference>
<dbReference type="SMART" id="SM00404">
    <property type="entry name" value="PTPc_motif"/>
    <property type="match status" value="1"/>
</dbReference>
<keyword evidence="4" id="KW-1185">Reference proteome</keyword>
<evidence type="ECO:0008006" key="5">
    <source>
        <dbReference type="Google" id="ProtNLM"/>
    </source>
</evidence>
<feature type="domain" description="Tyrosine specific protein phosphatases" evidence="2">
    <location>
        <begin position="95"/>
        <end position="163"/>
    </location>
</feature>
<proteinExistence type="predicted"/>
<comment type="caution">
    <text evidence="3">The sequence shown here is derived from an EMBL/GenBank/DDBJ whole genome shotgun (WGS) entry which is preliminary data.</text>
</comment>
<name>A0ABR2VW95_9FUNG</name>
<evidence type="ECO:0000313" key="3">
    <source>
        <dbReference type="EMBL" id="KAK9707680.1"/>
    </source>
</evidence>
<dbReference type="InterPro" id="IPR050561">
    <property type="entry name" value="PTP"/>
</dbReference>
<dbReference type="CDD" id="cd14500">
    <property type="entry name" value="PTP-IVa"/>
    <property type="match status" value="1"/>
</dbReference>
<dbReference type="PANTHER" id="PTHR23339">
    <property type="entry name" value="TYROSINE SPECIFIC PROTEIN PHOSPHATASE AND DUAL SPECIFICITY PROTEIN PHOSPHATASE"/>
    <property type="match status" value="1"/>
</dbReference>
<dbReference type="Pfam" id="PF22785">
    <property type="entry name" value="Tc-R-P"/>
    <property type="match status" value="1"/>
</dbReference>
<dbReference type="Gene3D" id="3.90.190.10">
    <property type="entry name" value="Protein tyrosine phosphatase superfamily"/>
    <property type="match status" value="1"/>
</dbReference>
<dbReference type="EMBL" id="JASJQH010007538">
    <property type="protein sequence ID" value="KAK9707680.1"/>
    <property type="molecule type" value="Genomic_DNA"/>
</dbReference>
<sequence length="308" mass="34986">MTLPASLRLQSQPHRSVLSTVVSFIEHKNLRFLILDCPTDSNIHLYLKEFRNFNVTHVVRVCEPTYRTEALTSAGIEVHDWPFPDGGIPPTTLVKDWVALVNTCANSNNTVPETIAIHCVAGLGRAPVLVAVALIEHGMEALNAVEYIRKKRRGAFNNRQIQYLDSYKKSKPSMGFKISFNKMFKFSKKIEVSCLSSLSDILVLQVSSQPKSFLFEPFHLYLLEPMLLNLARGYVPNIKPFEPFSFNSFYRLLLFHVQKSLTISISILLPFNYDMKLLPKYSRIPITSINSLSNGHLSYLLVNINEPI</sequence>
<evidence type="ECO:0000313" key="4">
    <source>
        <dbReference type="Proteomes" id="UP001479436"/>
    </source>
</evidence>
<gene>
    <name evidence="3" type="ORF">K7432_010044</name>
</gene>
<dbReference type="InterPro" id="IPR020422">
    <property type="entry name" value="TYR_PHOSPHATASE_DUAL_dom"/>
</dbReference>
<dbReference type="InterPro" id="IPR000387">
    <property type="entry name" value="Tyr_Pase_dom"/>
</dbReference>
<reference evidence="3 4" key="1">
    <citation type="submission" date="2023-04" db="EMBL/GenBank/DDBJ databases">
        <title>Genome of Basidiobolus ranarum AG-B5.</title>
        <authorList>
            <person name="Stajich J.E."/>
            <person name="Carter-House D."/>
            <person name="Gryganskyi A."/>
        </authorList>
    </citation>
    <scope>NUCLEOTIDE SEQUENCE [LARGE SCALE GENOMIC DNA]</scope>
    <source>
        <strain evidence="3 4">AG-B5</strain>
    </source>
</reference>
<dbReference type="PROSITE" id="PS50056">
    <property type="entry name" value="TYR_PHOSPHATASE_2"/>
    <property type="match status" value="1"/>
</dbReference>
<dbReference type="Proteomes" id="UP001479436">
    <property type="component" value="Unassembled WGS sequence"/>
</dbReference>
<dbReference type="InterPro" id="IPR029021">
    <property type="entry name" value="Prot-tyrosine_phosphatase-like"/>
</dbReference>
<evidence type="ECO:0000259" key="1">
    <source>
        <dbReference type="PROSITE" id="PS50054"/>
    </source>
</evidence>
<evidence type="ECO:0000259" key="2">
    <source>
        <dbReference type="PROSITE" id="PS50056"/>
    </source>
</evidence>
<accession>A0ABR2VW95</accession>
<protein>
    <recommendedName>
        <fullName evidence="5">Protein tyrosine phosphatase</fullName>
    </recommendedName>
</protein>